<protein>
    <recommendedName>
        <fullName evidence="3 10">Glutamate--cysteine ligase</fullName>
        <ecNumber evidence="3 10">6.3.2.2</ecNumber>
    </recommendedName>
    <alternativeName>
        <fullName evidence="9 10">Gamma-ECS</fullName>
    </alternativeName>
    <alternativeName>
        <fullName evidence="8 10">Gamma-glutamylcysteine synthetase</fullName>
    </alternativeName>
</protein>
<evidence type="ECO:0000256" key="10">
    <source>
        <dbReference type="RuleBase" id="RU367135"/>
    </source>
</evidence>
<keyword evidence="6 10" id="KW-0547">Nucleotide-binding</keyword>
<evidence type="ECO:0000256" key="1">
    <source>
        <dbReference type="ARBA" id="ARBA00005006"/>
    </source>
</evidence>
<reference evidence="11 12" key="1">
    <citation type="submission" date="2022-05" db="EMBL/GenBank/DDBJ databases">
        <authorList>
            <consortium name="Genoscope - CEA"/>
            <person name="William W."/>
        </authorList>
    </citation>
    <scope>NUCLEOTIDE SEQUENCE [LARGE SCALE GENOMIC DNA]</scope>
</reference>
<keyword evidence="4 10" id="KW-0436">Ligase</keyword>
<sequence>MGLLSKGCPLSWSETKQYRDEVRKRGILQFLHIYNREKDRDNDGLKWGDEMEYTLLKFDHENKKVYCNLRAKDVLDDLTLVEQNNTSTYPISWKPEFASYMVEASPGQPMGESLACFNIIELNMILRREEMKRFLTEPGETVQSIVAFPRLGCPNFTFPFFEPTPNKGLSCSMFIPDQAVCQNHLRFSSMTQNIRERRGSKVAINVPIFKDINTPSPFTETFSTVEGEGAEAALPDHIYMDSVSCGLGMSCIQVTLQACNIHEARFLYDQLAVVSPILMALSAGTPTARGYLSDVDCRWGIISESMDDRTPEERGLEPLKENKFVIPKSRYDSVSTYLSAEANGYNDIDLLYDQDIYQQLVVAGVDEPLARHVAHLFIRDPVASLCLEDLYKDDEESSNLFENINSTNWQTVRFKPPPPDSSMGWRVEFRSLDIQLTDFENAAFVTFVILLTRAILSFDLNLLIPISKVDENMVKAQKRDAVRQGEFSFRKNVWKSVVVREAENCHNSAEFELMSIDKIINGKDNEFPGLIPLINRYIATTDVDFNTRCTISQYLNHISKKASGELLTTAQWIRRFVESHTEYKRDSVVSERICFDLLRKIDCVGQGETKAPELFGEAATLRMGDAVFKKYLEIKEKIKSLEEDGKIRNNILMRWNLLKPNC</sequence>
<dbReference type="AlphaFoldDB" id="A0AAU9XNT2"/>
<dbReference type="PANTHER" id="PTHR11164">
    <property type="entry name" value="GLUTAMATE CYSTEINE LIGASE"/>
    <property type="match status" value="1"/>
</dbReference>
<accession>A0AAU9XNT2</accession>
<evidence type="ECO:0000256" key="2">
    <source>
        <dbReference type="ARBA" id="ARBA00008100"/>
    </source>
</evidence>
<organism evidence="11 12">
    <name type="scientific">Pocillopora meandrina</name>
    <dbReference type="NCBI Taxonomy" id="46732"/>
    <lineage>
        <taxon>Eukaryota</taxon>
        <taxon>Metazoa</taxon>
        <taxon>Cnidaria</taxon>
        <taxon>Anthozoa</taxon>
        <taxon>Hexacorallia</taxon>
        <taxon>Scleractinia</taxon>
        <taxon>Astrocoeniina</taxon>
        <taxon>Pocilloporidae</taxon>
        <taxon>Pocillopora</taxon>
    </lineage>
</organism>
<dbReference type="EMBL" id="CALNXJ010000053">
    <property type="protein sequence ID" value="CAH3153332.1"/>
    <property type="molecule type" value="Genomic_DNA"/>
</dbReference>
<keyword evidence="5 10" id="KW-0317">Glutathione biosynthesis</keyword>
<dbReference type="Gene3D" id="1.10.8.960">
    <property type="match status" value="1"/>
</dbReference>
<comment type="similarity">
    <text evidence="2 10">Belongs to the glutamate--cysteine ligase type 3 family.</text>
</comment>
<keyword evidence="12" id="KW-1185">Reference proteome</keyword>
<dbReference type="EC" id="6.3.2.2" evidence="3 10"/>
<evidence type="ECO:0000256" key="9">
    <source>
        <dbReference type="ARBA" id="ARBA00032122"/>
    </source>
</evidence>
<dbReference type="GO" id="GO:0004357">
    <property type="term" value="F:glutamate-cysteine ligase activity"/>
    <property type="evidence" value="ECO:0007669"/>
    <property type="project" value="UniProtKB-UniRule"/>
</dbReference>
<evidence type="ECO:0000256" key="7">
    <source>
        <dbReference type="ARBA" id="ARBA00022840"/>
    </source>
</evidence>
<dbReference type="Pfam" id="PF03074">
    <property type="entry name" value="GCS"/>
    <property type="match status" value="1"/>
</dbReference>
<evidence type="ECO:0000313" key="11">
    <source>
        <dbReference type="EMBL" id="CAH3153332.1"/>
    </source>
</evidence>
<dbReference type="FunFam" id="3.30.590.50:FF:000002">
    <property type="entry name" value="Glutamate--cysteine ligase catalytic subunit"/>
    <property type="match status" value="1"/>
</dbReference>
<name>A0AAU9XNT2_9CNID</name>
<comment type="pathway">
    <text evidence="1 10">Sulfur metabolism; glutathione biosynthesis; glutathione from L-cysteine and L-glutamate: step 1/2.</text>
</comment>
<evidence type="ECO:0000256" key="8">
    <source>
        <dbReference type="ARBA" id="ARBA00030585"/>
    </source>
</evidence>
<keyword evidence="7 10" id="KW-0067">ATP-binding</keyword>
<dbReference type="InterPro" id="IPR004308">
    <property type="entry name" value="GCS"/>
</dbReference>
<comment type="catalytic activity">
    <reaction evidence="10">
        <text>L-cysteine + L-glutamate + ATP = gamma-L-glutamyl-L-cysteine + ADP + phosphate + H(+)</text>
        <dbReference type="Rhea" id="RHEA:13285"/>
        <dbReference type="ChEBI" id="CHEBI:15378"/>
        <dbReference type="ChEBI" id="CHEBI:29985"/>
        <dbReference type="ChEBI" id="CHEBI:30616"/>
        <dbReference type="ChEBI" id="CHEBI:35235"/>
        <dbReference type="ChEBI" id="CHEBI:43474"/>
        <dbReference type="ChEBI" id="CHEBI:58173"/>
        <dbReference type="ChEBI" id="CHEBI:456216"/>
        <dbReference type="EC" id="6.3.2.2"/>
    </reaction>
</comment>
<dbReference type="GO" id="GO:0006750">
    <property type="term" value="P:glutathione biosynthetic process"/>
    <property type="evidence" value="ECO:0007669"/>
    <property type="project" value="UniProtKB-UniRule"/>
</dbReference>
<evidence type="ECO:0000256" key="4">
    <source>
        <dbReference type="ARBA" id="ARBA00022598"/>
    </source>
</evidence>
<dbReference type="PANTHER" id="PTHR11164:SF0">
    <property type="entry name" value="GLUTAMATE--CYSTEINE LIGASE CATALYTIC SUBUNIT"/>
    <property type="match status" value="1"/>
</dbReference>
<evidence type="ECO:0000256" key="3">
    <source>
        <dbReference type="ARBA" id="ARBA00012220"/>
    </source>
</evidence>
<gene>
    <name evidence="11" type="ORF">PMEA_00027057</name>
</gene>
<dbReference type="SUPFAM" id="SSF55931">
    <property type="entry name" value="Glutamine synthetase/guanido kinase"/>
    <property type="match status" value="1"/>
</dbReference>
<dbReference type="GO" id="GO:0005524">
    <property type="term" value="F:ATP binding"/>
    <property type="evidence" value="ECO:0007669"/>
    <property type="project" value="UniProtKB-UniRule"/>
</dbReference>
<evidence type="ECO:0000256" key="5">
    <source>
        <dbReference type="ARBA" id="ARBA00022684"/>
    </source>
</evidence>
<dbReference type="InterPro" id="IPR014746">
    <property type="entry name" value="Gln_synth/guanido_kin_cat_dom"/>
</dbReference>
<dbReference type="Proteomes" id="UP001159428">
    <property type="component" value="Unassembled WGS sequence"/>
</dbReference>
<dbReference type="Gene3D" id="3.30.590.50">
    <property type="match status" value="2"/>
</dbReference>
<evidence type="ECO:0000313" key="12">
    <source>
        <dbReference type="Proteomes" id="UP001159428"/>
    </source>
</evidence>
<proteinExistence type="inferred from homology"/>
<dbReference type="GO" id="GO:0017109">
    <property type="term" value="C:glutamate-cysteine ligase complex"/>
    <property type="evidence" value="ECO:0007669"/>
    <property type="project" value="TreeGrafter"/>
</dbReference>
<evidence type="ECO:0000256" key="6">
    <source>
        <dbReference type="ARBA" id="ARBA00022741"/>
    </source>
</evidence>
<comment type="caution">
    <text evidence="11">The sequence shown here is derived from an EMBL/GenBank/DDBJ whole genome shotgun (WGS) entry which is preliminary data.</text>
</comment>